<evidence type="ECO:0000313" key="8">
    <source>
        <dbReference type="EMBL" id="NNG23621.1"/>
    </source>
</evidence>
<protein>
    <submittedName>
        <fullName evidence="8">TonB-dependent receptor</fullName>
    </submittedName>
</protein>
<evidence type="ECO:0000256" key="7">
    <source>
        <dbReference type="PROSITE-ProRule" id="PRU01360"/>
    </source>
</evidence>
<keyword evidence="2 7" id="KW-0813">Transport</keyword>
<comment type="subcellular location">
    <subcellularLocation>
        <location evidence="1 7">Cell outer membrane</location>
        <topology evidence="1 7">Multi-pass membrane protein</topology>
    </subcellularLocation>
</comment>
<comment type="caution">
    <text evidence="8">The sequence shown here is derived from an EMBL/GenBank/DDBJ whole genome shotgun (WGS) entry which is preliminary data.</text>
</comment>
<dbReference type="InterPro" id="IPR039426">
    <property type="entry name" value="TonB-dep_rcpt-like"/>
</dbReference>
<keyword evidence="3 7" id="KW-1134">Transmembrane beta strand</keyword>
<organism evidence="8 9">
    <name type="scientific">Telluria aromaticivorans</name>
    <dbReference type="NCBI Taxonomy" id="2725995"/>
    <lineage>
        <taxon>Bacteria</taxon>
        <taxon>Pseudomonadati</taxon>
        <taxon>Pseudomonadota</taxon>
        <taxon>Betaproteobacteria</taxon>
        <taxon>Burkholderiales</taxon>
        <taxon>Oxalobacteraceae</taxon>
        <taxon>Telluria group</taxon>
        <taxon>Telluria</taxon>
    </lineage>
</organism>
<dbReference type="Gene3D" id="2.40.170.20">
    <property type="entry name" value="TonB-dependent receptor, beta-barrel domain"/>
    <property type="match status" value="1"/>
</dbReference>
<dbReference type="SUPFAM" id="SSF56935">
    <property type="entry name" value="Porins"/>
    <property type="match status" value="1"/>
</dbReference>
<evidence type="ECO:0000256" key="3">
    <source>
        <dbReference type="ARBA" id="ARBA00022452"/>
    </source>
</evidence>
<dbReference type="EMBL" id="JABAIV010000003">
    <property type="protein sequence ID" value="NNG23621.1"/>
    <property type="molecule type" value="Genomic_DNA"/>
</dbReference>
<evidence type="ECO:0000256" key="6">
    <source>
        <dbReference type="ARBA" id="ARBA00023237"/>
    </source>
</evidence>
<keyword evidence="6 7" id="KW-0998">Cell outer membrane</keyword>
<gene>
    <name evidence="8" type="ORF">HGB41_11510</name>
</gene>
<evidence type="ECO:0000256" key="1">
    <source>
        <dbReference type="ARBA" id="ARBA00004571"/>
    </source>
</evidence>
<dbReference type="InterPro" id="IPR036942">
    <property type="entry name" value="Beta-barrel_TonB_sf"/>
</dbReference>
<evidence type="ECO:0000256" key="5">
    <source>
        <dbReference type="ARBA" id="ARBA00023136"/>
    </source>
</evidence>
<evidence type="ECO:0000313" key="9">
    <source>
        <dbReference type="Proteomes" id="UP000533905"/>
    </source>
</evidence>
<accession>A0A7Y2P0J8</accession>
<evidence type="ECO:0000256" key="2">
    <source>
        <dbReference type="ARBA" id="ARBA00022448"/>
    </source>
</evidence>
<reference evidence="8 9" key="1">
    <citation type="submission" date="2020-04" db="EMBL/GenBank/DDBJ databases">
        <title>Massilia sp. nov., a cold adapted bacteria isolated from Arctic soil.</title>
        <authorList>
            <person name="Son J."/>
            <person name="Ka J.-O."/>
        </authorList>
    </citation>
    <scope>NUCLEOTIDE SEQUENCE [LARGE SCALE GENOMIC DNA]</scope>
    <source>
        <strain evidence="8 9">ML15P13</strain>
    </source>
</reference>
<evidence type="ECO:0000256" key="4">
    <source>
        <dbReference type="ARBA" id="ARBA00022692"/>
    </source>
</evidence>
<dbReference type="PROSITE" id="PS52016">
    <property type="entry name" value="TONB_DEPENDENT_REC_3"/>
    <property type="match status" value="1"/>
</dbReference>
<proteinExistence type="inferred from homology"/>
<sequence>MSDCSIPEWTTFHVSYSYTGFKNWTLSGNIKNLFDTAAPYDPRYPNEGFNTQLHNAMGPYFRMSASYKF</sequence>
<dbReference type="AlphaFoldDB" id="A0A7Y2P0J8"/>
<keyword evidence="4 7" id="KW-0812">Transmembrane</keyword>
<keyword evidence="8" id="KW-0675">Receptor</keyword>
<name>A0A7Y2P0J8_9BURK</name>
<dbReference type="RefSeq" id="WP_171084340.1">
    <property type="nucleotide sequence ID" value="NZ_JABAIV010000003.1"/>
</dbReference>
<dbReference type="Proteomes" id="UP000533905">
    <property type="component" value="Unassembled WGS sequence"/>
</dbReference>
<dbReference type="GO" id="GO:0009279">
    <property type="term" value="C:cell outer membrane"/>
    <property type="evidence" value="ECO:0007669"/>
    <property type="project" value="UniProtKB-SubCell"/>
</dbReference>
<comment type="similarity">
    <text evidence="7">Belongs to the TonB-dependent receptor family.</text>
</comment>
<keyword evidence="9" id="KW-1185">Reference proteome</keyword>
<keyword evidence="5 7" id="KW-0472">Membrane</keyword>